<organism evidence="2 3">
    <name type="scientific">Penicillium antarcticum</name>
    <dbReference type="NCBI Taxonomy" id="416450"/>
    <lineage>
        <taxon>Eukaryota</taxon>
        <taxon>Fungi</taxon>
        <taxon>Dikarya</taxon>
        <taxon>Ascomycota</taxon>
        <taxon>Pezizomycotina</taxon>
        <taxon>Eurotiomycetes</taxon>
        <taxon>Eurotiomycetidae</taxon>
        <taxon>Eurotiales</taxon>
        <taxon>Aspergillaceae</taxon>
        <taxon>Penicillium</taxon>
    </lineage>
</organism>
<dbReference type="Gene3D" id="3.40.50.1240">
    <property type="entry name" value="Phosphoglycerate mutase-like"/>
    <property type="match status" value="1"/>
</dbReference>
<dbReference type="InterPro" id="IPR050275">
    <property type="entry name" value="PGM_Phosphatase"/>
</dbReference>
<dbReference type="PANTHER" id="PTHR48100:SF54">
    <property type="entry name" value="PHOSPHATASE SPAC5H10.03-RELATED"/>
    <property type="match status" value="1"/>
</dbReference>
<keyword evidence="3" id="KW-1185">Reference proteome</keyword>
<dbReference type="InterPro" id="IPR013078">
    <property type="entry name" value="His_Pase_superF_clade-1"/>
</dbReference>
<proteinExistence type="predicted"/>
<feature type="compositionally biased region" description="Basic and acidic residues" evidence="1">
    <location>
        <begin position="210"/>
        <end position="237"/>
    </location>
</feature>
<sequence>MPPTLYLIRHGQGEHNVNNSSHLRDPLLTATGKDECLQLREEFPFSKDISAVLASPLQRTIQTAAWVFGPELEQRQLLFILVPGAQEISGLNCNHGWDEEHVKLQAPKLIAEAAPGFELSRLDATLVDQTWNSKAGLYAHTLSAIRKRAADLRKWLWNRPEEHIALVTHGGFLHYLMEDWADYDTVHCTGWKNCEWRKFEFTEDSNGENAHLKETGNTSSKEDRPTGLDAHLISETE</sequence>
<dbReference type="Proteomes" id="UP000191672">
    <property type="component" value="Unassembled WGS sequence"/>
</dbReference>
<dbReference type="PROSITE" id="PS00175">
    <property type="entry name" value="PG_MUTASE"/>
    <property type="match status" value="1"/>
</dbReference>
<dbReference type="Pfam" id="PF00300">
    <property type="entry name" value="His_Phos_1"/>
    <property type="match status" value="1"/>
</dbReference>
<dbReference type="PANTHER" id="PTHR48100">
    <property type="entry name" value="BROAD-SPECIFICITY PHOSPHATASE YOR283W-RELATED"/>
    <property type="match status" value="1"/>
</dbReference>
<accession>A0A1V6QFK4</accession>
<gene>
    <name evidence="2" type="ORF">PENANT_c005G05700</name>
</gene>
<dbReference type="SMART" id="SM00855">
    <property type="entry name" value="PGAM"/>
    <property type="match status" value="1"/>
</dbReference>
<dbReference type="GO" id="GO:0005737">
    <property type="term" value="C:cytoplasm"/>
    <property type="evidence" value="ECO:0007669"/>
    <property type="project" value="TreeGrafter"/>
</dbReference>
<evidence type="ECO:0008006" key="4">
    <source>
        <dbReference type="Google" id="ProtNLM"/>
    </source>
</evidence>
<dbReference type="InterPro" id="IPR001345">
    <property type="entry name" value="PG/BPGM_mutase_AS"/>
</dbReference>
<dbReference type="EMBL" id="MDYN01000005">
    <property type="protein sequence ID" value="OQD87656.1"/>
    <property type="molecule type" value="Genomic_DNA"/>
</dbReference>
<dbReference type="AlphaFoldDB" id="A0A1V6QFK4"/>
<dbReference type="SUPFAM" id="SSF53254">
    <property type="entry name" value="Phosphoglycerate mutase-like"/>
    <property type="match status" value="1"/>
</dbReference>
<feature type="region of interest" description="Disordered" evidence="1">
    <location>
        <begin position="208"/>
        <end position="237"/>
    </location>
</feature>
<dbReference type="GO" id="GO:0016791">
    <property type="term" value="F:phosphatase activity"/>
    <property type="evidence" value="ECO:0007669"/>
    <property type="project" value="TreeGrafter"/>
</dbReference>
<name>A0A1V6QFK4_9EURO</name>
<protein>
    <recommendedName>
        <fullName evidence="4">Phosphoglycerate mutase-like protein</fullName>
    </recommendedName>
</protein>
<dbReference type="InterPro" id="IPR029033">
    <property type="entry name" value="His_PPase_superfam"/>
</dbReference>
<evidence type="ECO:0000256" key="1">
    <source>
        <dbReference type="SAM" id="MobiDB-lite"/>
    </source>
</evidence>
<dbReference type="CDD" id="cd07067">
    <property type="entry name" value="HP_PGM_like"/>
    <property type="match status" value="1"/>
</dbReference>
<evidence type="ECO:0000313" key="3">
    <source>
        <dbReference type="Proteomes" id="UP000191672"/>
    </source>
</evidence>
<evidence type="ECO:0000313" key="2">
    <source>
        <dbReference type="EMBL" id="OQD87656.1"/>
    </source>
</evidence>
<comment type="caution">
    <text evidence="2">The sequence shown here is derived from an EMBL/GenBank/DDBJ whole genome shotgun (WGS) entry which is preliminary data.</text>
</comment>
<reference evidence="3" key="1">
    <citation type="journal article" date="2017" name="Nat. Microbiol.">
        <title>Global analysis of biosynthetic gene clusters reveals vast potential of secondary metabolite production in Penicillium species.</title>
        <authorList>
            <person name="Nielsen J.C."/>
            <person name="Grijseels S."/>
            <person name="Prigent S."/>
            <person name="Ji B."/>
            <person name="Dainat J."/>
            <person name="Nielsen K.F."/>
            <person name="Frisvad J.C."/>
            <person name="Workman M."/>
            <person name="Nielsen J."/>
        </authorList>
    </citation>
    <scope>NUCLEOTIDE SEQUENCE [LARGE SCALE GENOMIC DNA]</scope>
    <source>
        <strain evidence="3">IBT 31811</strain>
    </source>
</reference>